<dbReference type="Proteomes" id="UP001050691">
    <property type="component" value="Unassembled WGS sequence"/>
</dbReference>
<dbReference type="GO" id="GO:0004497">
    <property type="term" value="F:monooxygenase activity"/>
    <property type="evidence" value="ECO:0007669"/>
    <property type="project" value="UniProtKB-KW"/>
</dbReference>
<dbReference type="GO" id="GO:0016705">
    <property type="term" value="F:oxidoreductase activity, acting on paired donors, with incorporation or reduction of molecular oxygen"/>
    <property type="evidence" value="ECO:0007669"/>
    <property type="project" value="InterPro"/>
</dbReference>
<dbReference type="Pfam" id="PF00067">
    <property type="entry name" value="p450"/>
    <property type="match status" value="1"/>
</dbReference>
<accession>A0AAV5AFF7</accession>
<comment type="pathway">
    <text evidence="2">Secondary metabolite biosynthesis.</text>
</comment>
<dbReference type="PANTHER" id="PTHR24305:SF166">
    <property type="entry name" value="CYTOCHROME P450 12A4, MITOCHONDRIAL-RELATED"/>
    <property type="match status" value="1"/>
</dbReference>
<evidence type="ECO:0000313" key="10">
    <source>
        <dbReference type="Proteomes" id="UP001050691"/>
    </source>
</evidence>
<comment type="cofactor">
    <cofactor evidence="1">
        <name>heme</name>
        <dbReference type="ChEBI" id="CHEBI:30413"/>
    </cofactor>
</comment>
<comment type="caution">
    <text evidence="9">The sequence shown here is derived from an EMBL/GenBank/DDBJ whole genome shotgun (WGS) entry which is preliminary data.</text>
</comment>
<dbReference type="InterPro" id="IPR001128">
    <property type="entry name" value="Cyt_P450"/>
</dbReference>
<sequence>MDSVFAYILGNVPEPVLNLIKHLPARKLKAMKYYMSVVMEVAQGIFDKQTALYTPGTESSTNFMSVLGMISGIRDFDSRLTLKVVHANLSENPTNRLTNEEVISQLTTFFFAGHDTTSSTLVWALYELSRHPEYQTKVREEIKTTRARVAETGGNEMSISDYDSMQYLLALVKVSRPDAQAE</sequence>
<dbReference type="GO" id="GO:0005506">
    <property type="term" value="F:iron ion binding"/>
    <property type="evidence" value="ECO:0007669"/>
    <property type="project" value="InterPro"/>
</dbReference>
<reference evidence="9" key="1">
    <citation type="submission" date="2021-10" db="EMBL/GenBank/DDBJ databases">
        <title>De novo Genome Assembly of Clathrus columnatus (Basidiomycota, Fungi) Using Illumina and Nanopore Sequence Data.</title>
        <authorList>
            <person name="Ogiso-Tanaka E."/>
            <person name="Itagaki H."/>
            <person name="Hosoya T."/>
            <person name="Hosaka K."/>
        </authorList>
    </citation>
    <scope>NUCLEOTIDE SEQUENCE</scope>
    <source>
        <strain evidence="9">MO-923</strain>
    </source>
</reference>
<keyword evidence="7" id="KW-0408">Iron</keyword>
<name>A0AAV5AFF7_9AGAM</name>
<dbReference type="PANTHER" id="PTHR24305">
    <property type="entry name" value="CYTOCHROME P450"/>
    <property type="match status" value="1"/>
</dbReference>
<dbReference type="EMBL" id="BPWL01000006">
    <property type="protein sequence ID" value="GJJ11711.1"/>
    <property type="molecule type" value="Genomic_DNA"/>
</dbReference>
<keyword evidence="6" id="KW-0560">Oxidoreductase</keyword>
<dbReference type="InterPro" id="IPR036396">
    <property type="entry name" value="Cyt_P450_sf"/>
</dbReference>
<dbReference type="PRINTS" id="PR00463">
    <property type="entry name" value="EP450I"/>
</dbReference>
<evidence type="ECO:0000256" key="2">
    <source>
        <dbReference type="ARBA" id="ARBA00005179"/>
    </source>
</evidence>
<dbReference type="Gene3D" id="1.10.630.10">
    <property type="entry name" value="Cytochrome P450"/>
    <property type="match status" value="1"/>
</dbReference>
<gene>
    <name evidence="9" type="ORF">Clacol_005948</name>
</gene>
<dbReference type="SUPFAM" id="SSF48264">
    <property type="entry name" value="Cytochrome P450"/>
    <property type="match status" value="1"/>
</dbReference>
<evidence type="ECO:0000256" key="3">
    <source>
        <dbReference type="ARBA" id="ARBA00010617"/>
    </source>
</evidence>
<evidence type="ECO:0000256" key="8">
    <source>
        <dbReference type="ARBA" id="ARBA00023033"/>
    </source>
</evidence>
<evidence type="ECO:0008006" key="11">
    <source>
        <dbReference type="Google" id="ProtNLM"/>
    </source>
</evidence>
<evidence type="ECO:0000313" key="9">
    <source>
        <dbReference type="EMBL" id="GJJ11711.1"/>
    </source>
</evidence>
<keyword evidence="4" id="KW-0349">Heme</keyword>
<evidence type="ECO:0000256" key="6">
    <source>
        <dbReference type="ARBA" id="ARBA00023002"/>
    </source>
</evidence>
<dbReference type="GO" id="GO:0020037">
    <property type="term" value="F:heme binding"/>
    <property type="evidence" value="ECO:0007669"/>
    <property type="project" value="InterPro"/>
</dbReference>
<protein>
    <recommendedName>
        <fullName evidence="11">Cytochrome P450</fullName>
    </recommendedName>
</protein>
<evidence type="ECO:0000256" key="1">
    <source>
        <dbReference type="ARBA" id="ARBA00001971"/>
    </source>
</evidence>
<evidence type="ECO:0000256" key="4">
    <source>
        <dbReference type="ARBA" id="ARBA00022617"/>
    </source>
</evidence>
<evidence type="ECO:0000256" key="5">
    <source>
        <dbReference type="ARBA" id="ARBA00022723"/>
    </source>
</evidence>
<comment type="similarity">
    <text evidence="3">Belongs to the cytochrome P450 family.</text>
</comment>
<dbReference type="InterPro" id="IPR050121">
    <property type="entry name" value="Cytochrome_P450_monoxygenase"/>
</dbReference>
<keyword evidence="10" id="KW-1185">Reference proteome</keyword>
<dbReference type="AlphaFoldDB" id="A0AAV5AFF7"/>
<proteinExistence type="inferred from homology"/>
<keyword evidence="8" id="KW-0503">Monooxygenase</keyword>
<organism evidence="9 10">
    <name type="scientific">Clathrus columnatus</name>
    <dbReference type="NCBI Taxonomy" id="1419009"/>
    <lineage>
        <taxon>Eukaryota</taxon>
        <taxon>Fungi</taxon>
        <taxon>Dikarya</taxon>
        <taxon>Basidiomycota</taxon>
        <taxon>Agaricomycotina</taxon>
        <taxon>Agaricomycetes</taxon>
        <taxon>Phallomycetidae</taxon>
        <taxon>Phallales</taxon>
        <taxon>Clathraceae</taxon>
        <taxon>Clathrus</taxon>
    </lineage>
</organism>
<dbReference type="InterPro" id="IPR002401">
    <property type="entry name" value="Cyt_P450_E_grp-I"/>
</dbReference>
<evidence type="ECO:0000256" key="7">
    <source>
        <dbReference type="ARBA" id="ARBA00023004"/>
    </source>
</evidence>
<keyword evidence="5" id="KW-0479">Metal-binding</keyword>